<dbReference type="OrthoDB" id="3944737at2759"/>
<sequence>MKKSTLLYYLQNENPSVLYFSDEPTSKQNTRADASFRPKEIQPWEEFSFDALRNMSAGLLFRVLEKPLDTEPRQIEPRSESVRRVGAEPSIQNPVGQWNQVVVTEALSKAREQCYRFQNVNMQMVVGSSAKPFKGAPDWAGVRRRSSDIDAQLTNRPKIILPGDTKVNRKWASSDVPLGRVRWGSRTRSKLDPVLQVFKYCILINSRYSLSLRKRKLCCSACHQ</sequence>
<name>A0A6A6GXL2_VIRVR</name>
<protein>
    <submittedName>
        <fullName evidence="1">Uncharacterized protein</fullName>
    </submittedName>
</protein>
<evidence type="ECO:0000313" key="2">
    <source>
        <dbReference type="Proteomes" id="UP000800092"/>
    </source>
</evidence>
<dbReference type="Proteomes" id="UP000800092">
    <property type="component" value="Unassembled WGS sequence"/>
</dbReference>
<keyword evidence="2" id="KW-1185">Reference proteome</keyword>
<reference evidence="1" key="1">
    <citation type="journal article" date="2020" name="Stud. Mycol.">
        <title>101 Dothideomycetes genomes: a test case for predicting lifestyles and emergence of pathogens.</title>
        <authorList>
            <person name="Haridas S."/>
            <person name="Albert R."/>
            <person name="Binder M."/>
            <person name="Bloem J."/>
            <person name="Labutti K."/>
            <person name="Salamov A."/>
            <person name="Andreopoulos B."/>
            <person name="Baker S."/>
            <person name="Barry K."/>
            <person name="Bills G."/>
            <person name="Bluhm B."/>
            <person name="Cannon C."/>
            <person name="Castanera R."/>
            <person name="Culley D."/>
            <person name="Daum C."/>
            <person name="Ezra D."/>
            <person name="Gonzalez J."/>
            <person name="Henrissat B."/>
            <person name="Kuo A."/>
            <person name="Liang C."/>
            <person name="Lipzen A."/>
            <person name="Lutzoni F."/>
            <person name="Magnuson J."/>
            <person name="Mondo S."/>
            <person name="Nolan M."/>
            <person name="Ohm R."/>
            <person name="Pangilinan J."/>
            <person name="Park H.-J."/>
            <person name="Ramirez L."/>
            <person name="Alfaro M."/>
            <person name="Sun H."/>
            <person name="Tritt A."/>
            <person name="Yoshinaga Y."/>
            <person name="Zwiers L.-H."/>
            <person name="Turgeon B."/>
            <person name="Goodwin S."/>
            <person name="Spatafora J."/>
            <person name="Crous P."/>
            <person name="Grigoriev I."/>
        </authorList>
    </citation>
    <scope>NUCLEOTIDE SEQUENCE</scope>
    <source>
        <strain evidence="1">Tuck. ex Michener</strain>
    </source>
</reference>
<dbReference type="EMBL" id="ML991840">
    <property type="protein sequence ID" value="KAF2230485.1"/>
    <property type="molecule type" value="Genomic_DNA"/>
</dbReference>
<accession>A0A6A6GXL2</accession>
<gene>
    <name evidence="1" type="ORF">EV356DRAFT_339454</name>
</gene>
<evidence type="ECO:0000313" key="1">
    <source>
        <dbReference type="EMBL" id="KAF2230485.1"/>
    </source>
</evidence>
<proteinExistence type="predicted"/>
<organism evidence="1 2">
    <name type="scientific">Viridothelium virens</name>
    <name type="common">Speckled blister lichen</name>
    <name type="synonym">Trypethelium virens</name>
    <dbReference type="NCBI Taxonomy" id="1048519"/>
    <lineage>
        <taxon>Eukaryota</taxon>
        <taxon>Fungi</taxon>
        <taxon>Dikarya</taxon>
        <taxon>Ascomycota</taxon>
        <taxon>Pezizomycotina</taxon>
        <taxon>Dothideomycetes</taxon>
        <taxon>Dothideomycetes incertae sedis</taxon>
        <taxon>Trypetheliales</taxon>
        <taxon>Trypetheliaceae</taxon>
        <taxon>Viridothelium</taxon>
    </lineage>
</organism>
<dbReference type="AlphaFoldDB" id="A0A6A6GXL2"/>